<evidence type="ECO:0000313" key="2">
    <source>
        <dbReference type="EMBL" id="MFB9775601.1"/>
    </source>
</evidence>
<protein>
    <submittedName>
        <fullName evidence="2">META domain-containing protein</fullName>
    </submittedName>
</protein>
<sequence>MAHEPGPDTPNALSMNDIAGTWKSDEAGQPYLNFNDEGAAWGTDGCNGINTTYSLEGSTVTFEPWISTMRACMGVNDWLRNARFAEVDGDTMTVSNRAGEEIGTLRRSAGDVRTA</sequence>
<dbReference type="InterPro" id="IPR038670">
    <property type="entry name" value="HslJ-like_sf"/>
</dbReference>
<organism evidence="2 3">
    <name type="scientific">Brevibacterium otitidis</name>
    <dbReference type="NCBI Taxonomy" id="53364"/>
    <lineage>
        <taxon>Bacteria</taxon>
        <taxon>Bacillati</taxon>
        <taxon>Actinomycetota</taxon>
        <taxon>Actinomycetes</taxon>
        <taxon>Micrococcales</taxon>
        <taxon>Brevibacteriaceae</taxon>
        <taxon>Brevibacterium</taxon>
    </lineage>
</organism>
<dbReference type="Gene3D" id="2.40.128.270">
    <property type="match status" value="1"/>
</dbReference>
<keyword evidence="3" id="KW-1185">Reference proteome</keyword>
<gene>
    <name evidence="2" type="ORF">ACFFN1_04125</name>
</gene>
<dbReference type="Proteomes" id="UP001589707">
    <property type="component" value="Unassembled WGS sequence"/>
</dbReference>
<evidence type="ECO:0000313" key="3">
    <source>
        <dbReference type="Proteomes" id="UP001589707"/>
    </source>
</evidence>
<dbReference type="InterPro" id="IPR005184">
    <property type="entry name" value="DUF306_Meta_HslJ"/>
</dbReference>
<dbReference type="EMBL" id="JBHMAU010000031">
    <property type="protein sequence ID" value="MFB9775601.1"/>
    <property type="molecule type" value="Genomic_DNA"/>
</dbReference>
<accession>A0ABV5WZH9</accession>
<proteinExistence type="predicted"/>
<name>A0ABV5WZH9_9MICO</name>
<reference evidence="2 3" key="1">
    <citation type="submission" date="2024-09" db="EMBL/GenBank/DDBJ databases">
        <authorList>
            <person name="Sun Q."/>
            <person name="Mori K."/>
        </authorList>
    </citation>
    <scope>NUCLEOTIDE SEQUENCE [LARGE SCALE GENOMIC DNA]</scope>
    <source>
        <strain evidence="2 3">JCM 11683</strain>
    </source>
</reference>
<dbReference type="Pfam" id="PF03724">
    <property type="entry name" value="META"/>
    <property type="match status" value="1"/>
</dbReference>
<comment type="caution">
    <text evidence="2">The sequence shown here is derived from an EMBL/GenBank/DDBJ whole genome shotgun (WGS) entry which is preliminary data.</text>
</comment>
<feature type="domain" description="DUF306" evidence="1">
    <location>
        <begin position="24"/>
        <end position="104"/>
    </location>
</feature>
<evidence type="ECO:0000259" key="1">
    <source>
        <dbReference type="Pfam" id="PF03724"/>
    </source>
</evidence>
<dbReference type="RefSeq" id="WP_376838871.1">
    <property type="nucleotide sequence ID" value="NZ_JBHMAU010000031.1"/>
</dbReference>